<name>A0ABS4FQ71_9BACL</name>
<dbReference type="Proteomes" id="UP001519272">
    <property type="component" value="Unassembled WGS sequence"/>
</dbReference>
<evidence type="ECO:0000313" key="2">
    <source>
        <dbReference type="Proteomes" id="UP001519272"/>
    </source>
</evidence>
<evidence type="ECO:0000313" key="1">
    <source>
        <dbReference type="EMBL" id="MBP1904725.1"/>
    </source>
</evidence>
<dbReference type="RefSeq" id="WP_210088404.1">
    <property type="nucleotide sequence ID" value="NZ_JAGGKG010000005.1"/>
</dbReference>
<organism evidence="1 2">
    <name type="scientific">Paenibacillus turicensis</name>
    <dbReference type="NCBI Taxonomy" id="160487"/>
    <lineage>
        <taxon>Bacteria</taxon>
        <taxon>Bacillati</taxon>
        <taxon>Bacillota</taxon>
        <taxon>Bacilli</taxon>
        <taxon>Bacillales</taxon>
        <taxon>Paenibacillaceae</taxon>
        <taxon>Paenibacillus</taxon>
    </lineage>
</organism>
<protein>
    <submittedName>
        <fullName evidence="1">Uncharacterized protein</fullName>
    </submittedName>
</protein>
<sequence>MNGITLQEMSEETVQQLQANYVRQPAFAHTEGTAEAYTVNLDPKPIILEDGFGITIVPHVTNEAEVTLNINGLGAISLKDQKGKAFTSGKLQAGKPYTFRKVGIDFLADSSGGSGDAVAGDIRAGKVATTDNGDVVGMLPVRTGGTVTPSTTNQTKQAGIYDSPIVVEGSPNLVAGNIKQGVSLFGVSGSYTGAIKENVYKNLLTIPNTLIYIHAPTRPYLIWFTSYSTQNVPPYNNTESMSIIMDYMYLGYPTTLSNYVTLKNGNNVVQFFNYEPENNRIGFMNTGGVNMYSEIHVFTK</sequence>
<keyword evidence="2" id="KW-1185">Reference proteome</keyword>
<accession>A0ABS4FQ71</accession>
<gene>
    <name evidence="1" type="ORF">J2Z32_001349</name>
</gene>
<comment type="caution">
    <text evidence="1">The sequence shown here is derived from an EMBL/GenBank/DDBJ whole genome shotgun (WGS) entry which is preliminary data.</text>
</comment>
<dbReference type="EMBL" id="JAGGKG010000005">
    <property type="protein sequence ID" value="MBP1904725.1"/>
    <property type="molecule type" value="Genomic_DNA"/>
</dbReference>
<reference evidence="1 2" key="1">
    <citation type="submission" date="2021-03" db="EMBL/GenBank/DDBJ databases">
        <title>Genomic Encyclopedia of Type Strains, Phase IV (KMG-IV): sequencing the most valuable type-strain genomes for metagenomic binning, comparative biology and taxonomic classification.</title>
        <authorList>
            <person name="Goeker M."/>
        </authorList>
    </citation>
    <scope>NUCLEOTIDE SEQUENCE [LARGE SCALE GENOMIC DNA]</scope>
    <source>
        <strain evidence="1 2">DSM 14349</strain>
    </source>
</reference>
<proteinExistence type="predicted"/>